<evidence type="ECO:0000313" key="1">
    <source>
        <dbReference type="EMBL" id="ARV76997.1"/>
    </source>
</evidence>
<protein>
    <submittedName>
        <fullName evidence="1">Uncharacterized protein</fullName>
    </submittedName>
</protein>
<accession>A0A1Y0T2B3</accession>
<dbReference type="Proteomes" id="UP000225448">
    <property type="component" value="Segment"/>
</dbReference>
<gene>
    <name evidence="1" type="ORF">PHABIO_366</name>
</gene>
<proteinExistence type="predicted"/>
<sequence length="117" mass="12790">MTIYFEGNGKSKAVTTEQARDQFIFALKAKRDEVLNDPELDSYEDSAQRDRVLADKTIKGVLQVLDGDTPHFPYMNLLPGVPDEDYEEAIAAGADYFDNGGGSIGGGLADYFSMVNS</sequence>
<dbReference type="EMBL" id="MF042360">
    <property type="protein sequence ID" value="ARV76997.1"/>
    <property type="molecule type" value="Genomic_DNA"/>
</dbReference>
<keyword evidence="2" id="KW-1185">Reference proteome</keyword>
<evidence type="ECO:0000313" key="2">
    <source>
        <dbReference type="Proteomes" id="UP000225448"/>
    </source>
</evidence>
<organism evidence="1 2">
    <name type="scientific">Pseudomonas phage Phabio</name>
    <dbReference type="NCBI Taxonomy" id="2006668"/>
    <lineage>
        <taxon>Viruses</taxon>
        <taxon>Duplodnaviria</taxon>
        <taxon>Heunggongvirae</taxon>
        <taxon>Uroviricota</taxon>
        <taxon>Caudoviricetes</taxon>
        <taxon>Chimalliviridae</taxon>
        <taxon>Phabiovirus</taxon>
        <taxon>Phabiovirus phabio</taxon>
    </lineage>
</organism>
<name>A0A1Y0T2B3_9CAUD</name>
<reference evidence="1 2" key="1">
    <citation type="submission" date="2017-05" db="EMBL/GenBank/DDBJ databases">
        <authorList>
            <person name="Song R."/>
            <person name="Chenine A.L."/>
            <person name="Ruprecht R.M."/>
        </authorList>
    </citation>
    <scope>NUCLEOTIDE SEQUENCE [LARGE SCALE GENOMIC DNA]</scope>
</reference>